<comment type="caution">
    <text evidence="1">The sequence shown here is derived from an EMBL/GenBank/DDBJ whole genome shotgun (WGS) entry which is preliminary data.</text>
</comment>
<name>A0ABU3CIU0_9FLAO</name>
<protein>
    <recommendedName>
        <fullName evidence="3">Lipoprotein</fullName>
    </recommendedName>
</protein>
<proteinExistence type="predicted"/>
<dbReference type="Proteomes" id="UP001245285">
    <property type="component" value="Unassembled WGS sequence"/>
</dbReference>
<evidence type="ECO:0000313" key="1">
    <source>
        <dbReference type="EMBL" id="MDT0646138.1"/>
    </source>
</evidence>
<dbReference type="RefSeq" id="WP_311494317.1">
    <property type="nucleotide sequence ID" value="NZ_JAVRHO010000006.1"/>
</dbReference>
<evidence type="ECO:0000313" key="2">
    <source>
        <dbReference type="Proteomes" id="UP001245285"/>
    </source>
</evidence>
<accession>A0ABU3CIU0</accession>
<organism evidence="1 2">
    <name type="scientific">Autumnicola lenta</name>
    <dbReference type="NCBI Taxonomy" id="3075593"/>
    <lineage>
        <taxon>Bacteria</taxon>
        <taxon>Pseudomonadati</taxon>
        <taxon>Bacteroidota</taxon>
        <taxon>Flavobacteriia</taxon>
        <taxon>Flavobacteriales</taxon>
        <taxon>Flavobacteriaceae</taxon>
        <taxon>Autumnicola</taxon>
    </lineage>
</organism>
<reference evidence="1 2" key="1">
    <citation type="submission" date="2023-09" db="EMBL/GenBank/DDBJ databases">
        <authorList>
            <person name="Rey-Velasco X."/>
        </authorList>
    </citation>
    <scope>NUCLEOTIDE SEQUENCE [LARGE SCALE GENOMIC DNA]</scope>
    <source>
        <strain evidence="1 2">F260</strain>
    </source>
</reference>
<dbReference type="EMBL" id="JAVRHO010000006">
    <property type="protein sequence ID" value="MDT0646138.1"/>
    <property type="molecule type" value="Genomic_DNA"/>
</dbReference>
<gene>
    <name evidence="1" type="ORF">RM545_05500</name>
</gene>
<dbReference type="PROSITE" id="PS51257">
    <property type="entry name" value="PROKAR_LIPOPROTEIN"/>
    <property type="match status" value="1"/>
</dbReference>
<evidence type="ECO:0008006" key="3">
    <source>
        <dbReference type="Google" id="ProtNLM"/>
    </source>
</evidence>
<sequence length="226" mass="25930">MKKIFFLSVLAMAVCSCNQNTNNSNTTSNSSSEEIKDLPQEIANANGLQSFDEVEELNFTFNVKVQDTLRSQRSWEWHPKTNEISLTENGTTSSYTQDEDLTEDEKKIDQKFINDTYWLLFPYQLVWSDAEITEEKDATAPISGDTMDKLIVSYSSDGGYTPGDTYDIYYNDDLMVQEWVYKSADGNREMPTTWENYQDYNGMKIAKSHKSPDGSFELYFSDIAVE</sequence>
<keyword evidence="2" id="KW-1185">Reference proteome</keyword>